<dbReference type="Proteomes" id="UP000094527">
    <property type="component" value="Unassembled WGS sequence"/>
</dbReference>
<accession>A0A1D2MMU3</accession>
<protein>
    <submittedName>
        <fullName evidence="2">Uncharacterized protein</fullName>
    </submittedName>
</protein>
<evidence type="ECO:0000313" key="3">
    <source>
        <dbReference type="Proteomes" id="UP000094527"/>
    </source>
</evidence>
<evidence type="ECO:0000313" key="2">
    <source>
        <dbReference type="EMBL" id="ODM94278.1"/>
    </source>
</evidence>
<gene>
    <name evidence="2" type="ORF">Ocin01_12411</name>
</gene>
<proteinExistence type="predicted"/>
<feature type="region of interest" description="Disordered" evidence="1">
    <location>
        <begin position="1"/>
        <end position="24"/>
    </location>
</feature>
<dbReference type="EMBL" id="LJIJ01000833">
    <property type="protein sequence ID" value="ODM94278.1"/>
    <property type="molecule type" value="Genomic_DNA"/>
</dbReference>
<comment type="caution">
    <text evidence="2">The sequence shown here is derived from an EMBL/GenBank/DDBJ whole genome shotgun (WGS) entry which is preliminary data.</text>
</comment>
<feature type="region of interest" description="Disordered" evidence="1">
    <location>
        <begin position="130"/>
        <end position="175"/>
    </location>
</feature>
<feature type="compositionally biased region" description="Low complexity" evidence="1">
    <location>
        <begin position="130"/>
        <end position="161"/>
    </location>
</feature>
<keyword evidence="3" id="KW-1185">Reference proteome</keyword>
<evidence type="ECO:0000256" key="1">
    <source>
        <dbReference type="SAM" id="MobiDB-lite"/>
    </source>
</evidence>
<sequence>MSTSINSSLKPPKPPTKTRFSLKRRPSETLIRKSLYRTNSKKFLRPSINPVRKSIEVTTDEKTKDFVVHYQRYLHSHLTIDSEHEKYYLRYGLPKKPKYNPTGRRFSDSSESDPDYDRHQFQYEAAILNSKESPPESESNSSFVSGPTSHSSSATSKTSNHSPEHSFTDIMEVDNNHRRVSIQLKGTNEGSRYGPRKVREVEEPCFKSCIAFLKFLFCCKSPSHVNPSSPVHSAESRTMANRMIITPATDDTALQSKKRKSANQFLFVTPSIIVME</sequence>
<dbReference type="AlphaFoldDB" id="A0A1D2MMU3"/>
<name>A0A1D2MMU3_ORCCI</name>
<organism evidence="2 3">
    <name type="scientific">Orchesella cincta</name>
    <name type="common">Springtail</name>
    <name type="synonym">Podura cincta</name>
    <dbReference type="NCBI Taxonomy" id="48709"/>
    <lineage>
        <taxon>Eukaryota</taxon>
        <taxon>Metazoa</taxon>
        <taxon>Ecdysozoa</taxon>
        <taxon>Arthropoda</taxon>
        <taxon>Hexapoda</taxon>
        <taxon>Collembola</taxon>
        <taxon>Entomobryomorpha</taxon>
        <taxon>Entomobryoidea</taxon>
        <taxon>Orchesellidae</taxon>
        <taxon>Orchesellinae</taxon>
        <taxon>Orchesella</taxon>
    </lineage>
</organism>
<reference evidence="2 3" key="1">
    <citation type="journal article" date="2016" name="Genome Biol. Evol.">
        <title>Gene Family Evolution Reflects Adaptation to Soil Environmental Stressors in the Genome of the Collembolan Orchesella cincta.</title>
        <authorList>
            <person name="Faddeeva-Vakhrusheva A."/>
            <person name="Derks M.F."/>
            <person name="Anvar S.Y."/>
            <person name="Agamennone V."/>
            <person name="Suring W."/>
            <person name="Smit S."/>
            <person name="van Straalen N.M."/>
            <person name="Roelofs D."/>
        </authorList>
    </citation>
    <scope>NUCLEOTIDE SEQUENCE [LARGE SCALE GENOMIC DNA]</scope>
    <source>
        <tissue evidence="2">Mixed pool</tissue>
    </source>
</reference>